<reference evidence="8 9" key="1">
    <citation type="submission" date="2019-10" db="EMBL/GenBank/DDBJ databases">
        <title>Vibrio sp. nov. isolated from a shrimp pond.</title>
        <authorList>
            <person name="Gomez-Gil B."/>
            <person name="Enciso-Ibarra J."/>
            <person name="Enciso-Ibarra K."/>
            <person name="Bolan-Mejia C."/>
        </authorList>
    </citation>
    <scope>NUCLEOTIDE SEQUENCE [LARGE SCALE GENOMIC DNA]</scope>
    <source>
        <strain evidence="8 9">CAIM 722</strain>
    </source>
</reference>
<feature type="transmembrane region" description="Helical" evidence="7">
    <location>
        <begin position="12"/>
        <end position="32"/>
    </location>
</feature>
<evidence type="ECO:0000256" key="5">
    <source>
        <dbReference type="ARBA" id="ARBA00022989"/>
    </source>
</evidence>
<evidence type="ECO:0000256" key="4">
    <source>
        <dbReference type="ARBA" id="ARBA00022692"/>
    </source>
</evidence>
<evidence type="ECO:0000313" key="9">
    <source>
        <dbReference type="Proteomes" id="UP000462621"/>
    </source>
</evidence>
<feature type="transmembrane region" description="Helical" evidence="7">
    <location>
        <begin position="207"/>
        <end position="230"/>
    </location>
</feature>
<protein>
    <submittedName>
        <fullName evidence="8">ABC transporter permease</fullName>
    </submittedName>
</protein>
<evidence type="ECO:0000256" key="1">
    <source>
        <dbReference type="ARBA" id="ARBA00004429"/>
    </source>
</evidence>
<evidence type="ECO:0000256" key="6">
    <source>
        <dbReference type="ARBA" id="ARBA00023136"/>
    </source>
</evidence>
<keyword evidence="3" id="KW-1003">Cell membrane</keyword>
<dbReference type="AlphaFoldDB" id="A0A7X4RWI1"/>
<keyword evidence="6 7" id="KW-0472">Membrane</keyword>
<dbReference type="EMBL" id="WEKT01000079">
    <property type="protein sequence ID" value="MZI95916.1"/>
    <property type="molecule type" value="Genomic_DNA"/>
</dbReference>
<evidence type="ECO:0000256" key="3">
    <source>
        <dbReference type="ARBA" id="ARBA00022475"/>
    </source>
</evidence>
<gene>
    <name evidence="8" type="ORF">F9817_22270</name>
</gene>
<evidence type="ECO:0000313" key="8">
    <source>
        <dbReference type="EMBL" id="MZI95916.1"/>
    </source>
</evidence>
<accession>A0A7X4RWI1</accession>
<keyword evidence="9" id="KW-1185">Reference proteome</keyword>
<feature type="transmembrane region" description="Helical" evidence="7">
    <location>
        <begin position="262"/>
        <end position="281"/>
    </location>
</feature>
<comment type="caution">
    <text evidence="8">The sequence shown here is derived from an EMBL/GenBank/DDBJ whole genome shotgun (WGS) entry which is preliminary data.</text>
</comment>
<keyword evidence="4 7" id="KW-0812">Transmembrane</keyword>
<sequence>MKSLSKWNPSDVVRLALFIGVPVCFSLSNSIYLSGGNLFALMQSFALVGLVTLGLALTMIVGEFDLSVSSMVAVGGLILAKTGVDSAWVGVGCAVAFGVVVGIINTLLVIKLKVSSLVTTLGVMILLSGFAYWIAGGQVVPYFNFDASDVLDQQMAYLFSPRILITIAAMLAVFIVLTFTRLGRDIYATGSHRQSAMMSGAKTSASLYFAFICSGAFSALAGALISISLATGSPTLGSTLLVQAASAAILGGVSLNGGVGKVGNIVIGVLILAALNNGLSLAGVSSAMTLLVNGIVLAGVVMINGELGDVLKAKATRSTQQKA</sequence>
<feature type="transmembrane region" description="Helical" evidence="7">
    <location>
        <begin position="117"/>
        <end position="135"/>
    </location>
</feature>
<comment type="similarity">
    <text evidence="2">Belongs to the binding-protein-dependent transport system permease family. AraH/RbsC subfamily.</text>
</comment>
<feature type="transmembrane region" description="Helical" evidence="7">
    <location>
        <begin position="38"/>
        <end position="57"/>
    </location>
</feature>
<feature type="transmembrane region" description="Helical" evidence="7">
    <location>
        <begin position="236"/>
        <end position="255"/>
    </location>
</feature>
<name>A0A7X4RWI1_9VIBR</name>
<proteinExistence type="inferred from homology"/>
<evidence type="ECO:0000256" key="7">
    <source>
        <dbReference type="SAM" id="Phobius"/>
    </source>
</evidence>
<feature type="transmembrane region" description="Helical" evidence="7">
    <location>
        <begin position="86"/>
        <end position="110"/>
    </location>
</feature>
<dbReference type="Pfam" id="PF02653">
    <property type="entry name" value="BPD_transp_2"/>
    <property type="match status" value="1"/>
</dbReference>
<evidence type="ECO:0000256" key="2">
    <source>
        <dbReference type="ARBA" id="ARBA00007942"/>
    </source>
</evidence>
<dbReference type="GO" id="GO:0005886">
    <property type="term" value="C:plasma membrane"/>
    <property type="evidence" value="ECO:0007669"/>
    <property type="project" value="UniProtKB-SubCell"/>
</dbReference>
<feature type="transmembrane region" description="Helical" evidence="7">
    <location>
        <begin position="287"/>
        <end position="307"/>
    </location>
</feature>
<organism evidence="8 9">
    <name type="scientific">Vibrio eleionomae</name>
    <dbReference type="NCBI Taxonomy" id="2653505"/>
    <lineage>
        <taxon>Bacteria</taxon>
        <taxon>Pseudomonadati</taxon>
        <taxon>Pseudomonadota</taxon>
        <taxon>Gammaproteobacteria</taxon>
        <taxon>Vibrionales</taxon>
        <taxon>Vibrionaceae</taxon>
        <taxon>Vibrio</taxon>
    </lineage>
</organism>
<dbReference type="InterPro" id="IPR001851">
    <property type="entry name" value="ABC_transp_permease"/>
</dbReference>
<dbReference type="Proteomes" id="UP000462621">
    <property type="component" value="Unassembled WGS sequence"/>
</dbReference>
<feature type="transmembrane region" description="Helical" evidence="7">
    <location>
        <begin position="155"/>
        <end position="177"/>
    </location>
</feature>
<keyword evidence="5 7" id="KW-1133">Transmembrane helix</keyword>
<dbReference type="GO" id="GO:0022857">
    <property type="term" value="F:transmembrane transporter activity"/>
    <property type="evidence" value="ECO:0007669"/>
    <property type="project" value="InterPro"/>
</dbReference>
<dbReference type="PANTHER" id="PTHR32196">
    <property type="entry name" value="ABC TRANSPORTER PERMEASE PROTEIN YPHD-RELATED-RELATED"/>
    <property type="match status" value="1"/>
</dbReference>
<dbReference type="CDD" id="cd06579">
    <property type="entry name" value="TM_PBP1_transp_AraH_like"/>
    <property type="match status" value="1"/>
</dbReference>
<comment type="subcellular location">
    <subcellularLocation>
        <location evidence="1">Cell inner membrane</location>
        <topology evidence="1">Multi-pass membrane protein</topology>
    </subcellularLocation>
</comment>
<dbReference type="RefSeq" id="WP_161158412.1">
    <property type="nucleotide sequence ID" value="NZ_WEKT01000079.1"/>
</dbReference>